<dbReference type="InterPro" id="IPR017930">
    <property type="entry name" value="Myb_dom"/>
</dbReference>
<dbReference type="PROSITE" id="PS51294">
    <property type="entry name" value="HTH_MYB"/>
    <property type="match status" value="1"/>
</dbReference>
<dbReference type="AlphaFoldDB" id="A0A9Q0KXM2"/>
<evidence type="ECO:0000256" key="2">
    <source>
        <dbReference type="ARBA" id="ARBA00023163"/>
    </source>
</evidence>
<dbReference type="SUPFAM" id="SSF46689">
    <property type="entry name" value="Homeodomain-like"/>
    <property type="match status" value="1"/>
</dbReference>
<keyword evidence="3" id="KW-0539">Nucleus</keyword>
<protein>
    <recommendedName>
        <fullName evidence="5">HTH myb-type domain-containing protein</fullName>
    </recommendedName>
</protein>
<evidence type="ECO:0000256" key="1">
    <source>
        <dbReference type="ARBA" id="ARBA00023015"/>
    </source>
</evidence>
<dbReference type="InterPro" id="IPR046955">
    <property type="entry name" value="PHR1-like"/>
</dbReference>
<keyword evidence="1" id="KW-0805">Transcription regulation</keyword>
<dbReference type="FunFam" id="1.10.10.60:FF:000002">
    <property type="entry name" value="Myb family transcription factor"/>
    <property type="match status" value="1"/>
</dbReference>
<dbReference type="PANTHER" id="PTHR31314:SF164">
    <property type="entry name" value="HTH MYB-TYPE DOMAIN-CONTAINING PROTEIN"/>
    <property type="match status" value="1"/>
</dbReference>
<accession>A0A9Q0KXM2</accession>
<feature type="compositionally biased region" description="Basic and acidic residues" evidence="4">
    <location>
        <begin position="99"/>
        <end position="115"/>
    </location>
</feature>
<evidence type="ECO:0000256" key="3">
    <source>
        <dbReference type="ARBA" id="ARBA00023242"/>
    </source>
</evidence>
<dbReference type="OrthoDB" id="551907at2759"/>
<name>A0A9Q0KXM2_9MAGN</name>
<comment type="caution">
    <text evidence="6">The sequence shown here is derived from an EMBL/GenBank/DDBJ whole genome shotgun (WGS) entry which is preliminary data.</text>
</comment>
<reference evidence="6" key="1">
    <citation type="journal article" date="2023" name="Plant J.">
        <title>The genome of the king protea, Protea cynaroides.</title>
        <authorList>
            <person name="Chang J."/>
            <person name="Duong T.A."/>
            <person name="Schoeman C."/>
            <person name="Ma X."/>
            <person name="Roodt D."/>
            <person name="Barker N."/>
            <person name="Li Z."/>
            <person name="Van de Peer Y."/>
            <person name="Mizrachi E."/>
        </authorList>
    </citation>
    <scope>NUCLEOTIDE SEQUENCE</scope>
    <source>
        <tissue evidence="6">Young leaves</tissue>
    </source>
</reference>
<evidence type="ECO:0000313" key="7">
    <source>
        <dbReference type="Proteomes" id="UP001141806"/>
    </source>
</evidence>
<feature type="region of interest" description="Disordered" evidence="4">
    <location>
        <begin position="349"/>
        <end position="368"/>
    </location>
</feature>
<feature type="compositionally biased region" description="Low complexity" evidence="4">
    <location>
        <begin position="134"/>
        <end position="155"/>
    </location>
</feature>
<feature type="region of interest" description="Disordered" evidence="4">
    <location>
        <begin position="99"/>
        <end position="157"/>
    </location>
</feature>
<dbReference type="InterPro" id="IPR001005">
    <property type="entry name" value="SANT/Myb"/>
</dbReference>
<keyword evidence="7" id="KW-1185">Reference proteome</keyword>
<dbReference type="Pfam" id="PF00249">
    <property type="entry name" value="Myb_DNA-binding"/>
    <property type="match status" value="1"/>
</dbReference>
<keyword evidence="2" id="KW-0804">Transcription</keyword>
<organism evidence="6 7">
    <name type="scientific">Protea cynaroides</name>
    <dbReference type="NCBI Taxonomy" id="273540"/>
    <lineage>
        <taxon>Eukaryota</taxon>
        <taxon>Viridiplantae</taxon>
        <taxon>Streptophyta</taxon>
        <taxon>Embryophyta</taxon>
        <taxon>Tracheophyta</taxon>
        <taxon>Spermatophyta</taxon>
        <taxon>Magnoliopsida</taxon>
        <taxon>Proteales</taxon>
        <taxon>Proteaceae</taxon>
        <taxon>Protea</taxon>
    </lineage>
</organism>
<sequence>MNEKKKTKESSSRMEKLSHCLQIEVCYCYDHATWLEEVITLPIELQRGNHRRIKLEEVDCEIWCKASFWAAEVGKKPIMSEQPIIKVICKASDLELKGEERKMDRNENSPEDLKAKPLKKNQDQNGDDEGRTRNSTVSSSNSSAGESENKGSSGSVRQYVRSKLPRLRWTPDLHLCFVHAVERLGGQEKATPKLVLQLMNIKGLSITHIKSHLQMYRSKKMDDHGRVITHEGNLMGTKDHQIHSHYQHNHDEMHISNFRFSDVSWSSYGNWINHPVEGNIEVGFTRRPEFQLSYHQSHQTQTRTTVVNPNLYDTEFQGKTEEIRNTVKRKAASYDLDLDLSLNIMSKQRVDSPRTRTEEDEDSCGSLSLLSPPSNIERYCNTDLSKRSKPRMLEGDDSCRMKSRMASTLDLTLSMGAS</sequence>
<dbReference type="Proteomes" id="UP001141806">
    <property type="component" value="Unassembled WGS sequence"/>
</dbReference>
<proteinExistence type="predicted"/>
<dbReference type="Gene3D" id="1.10.10.60">
    <property type="entry name" value="Homeodomain-like"/>
    <property type="match status" value="1"/>
</dbReference>
<dbReference type="NCBIfam" id="TIGR01557">
    <property type="entry name" value="myb_SHAQKYF"/>
    <property type="match status" value="1"/>
</dbReference>
<dbReference type="PANTHER" id="PTHR31314">
    <property type="entry name" value="MYB FAMILY TRANSCRIPTION FACTOR PHL7-LIKE"/>
    <property type="match status" value="1"/>
</dbReference>
<dbReference type="InterPro" id="IPR009057">
    <property type="entry name" value="Homeodomain-like_sf"/>
</dbReference>
<dbReference type="EMBL" id="JAMYWD010000002">
    <property type="protein sequence ID" value="KAJ4978602.1"/>
    <property type="molecule type" value="Genomic_DNA"/>
</dbReference>
<evidence type="ECO:0000256" key="4">
    <source>
        <dbReference type="SAM" id="MobiDB-lite"/>
    </source>
</evidence>
<feature type="domain" description="HTH myb-type" evidence="5">
    <location>
        <begin position="161"/>
        <end position="221"/>
    </location>
</feature>
<dbReference type="InterPro" id="IPR006447">
    <property type="entry name" value="Myb_dom_plants"/>
</dbReference>
<gene>
    <name evidence="6" type="ORF">NE237_009382</name>
</gene>
<dbReference type="GO" id="GO:0003700">
    <property type="term" value="F:DNA-binding transcription factor activity"/>
    <property type="evidence" value="ECO:0007669"/>
    <property type="project" value="InterPro"/>
</dbReference>
<evidence type="ECO:0000259" key="5">
    <source>
        <dbReference type="PROSITE" id="PS51294"/>
    </source>
</evidence>
<dbReference type="GO" id="GO:0003677">
    <property type="term" value="F:DNA binding"/>
    <property type="evidence" value="ECO:0007669"/>
    <property type="project" value="InterPro"/>
</dbReference>
<evidence type="ECO:0000313" key="6">
    <source>
        <dbReference type="EMBL" id="KAJ4978602.1"/>
    </source>
</evidence>